<evidence type="ECO:0000313" key="6">
    <source>
        <dbReference type="EMBL" id="WAR26538.1"/>
    </source>
</evidence>
<proteinExistence type="predicted"/>
<dbReference type="PANTHER" id="PTHR23121:SF10">
    <property type="entry name" value="MAJOR FACILITATOR SUPERFAMILY DOMAIN-CONTAINING PROTEIN 4A"/>
    <property type="match status" value="1"/>
</dbReference>
<reference evidence="6" key="1">
    <citation type="submission" date="2022-11" db="EMBL/GenBank/DDBJ databases">
        <title>Centuries of genome instability and evolution in soft-shell clam transmissible cancer (bioRxiv).</title>
        <authorList>
            <person name="Hart S.F.M."/>
            <person name="Yonemitsu M.A."/>
            <person name="Giersch R.M."/>
            <person name="Beal B.F."/>
            <person name="Arriagada G."/>
            <person name="Davis B.W."/>
            <person name="Ostrander E.A."/>
            <person name="Goff S.P."/>
            <person name="Metzger M.J."/>
        </authorList>
    </citation>
    <scope>NUCLEOTIDE SEQUENCE</scope>
    <source>
        <strain evidence="6">MELC-2E11</strain>
        <tissue evidence="6">Siphon/mantle</tissue>
    </source>
</reference>
<dbReference type="PANTHER" id="PTHR23121">
    <property type="entry name" value="SODIUM-DEPENDENT GLUCOSE TRANSPORTER 1"/>
    <property type="match status" value="1"/>
</dbReference>
<dbReference type="EMBL" id="CP111025">
    <property type="protein sequence ID" value="WAR26538.1"/>
    <property type="molecule type" value="Genomic_DNA"/>
</dbReference>
<keyword evidence="1 5" id="KW-0812">Transmembrane</keyword>
<dbReference type="Gene3D" id="1.20.1250.20">
    <property type="entry name" value="MFS general substrate transporter like domains"/>
    <property type="match status" value="1"/>
</dbReference>
<dbReference type="InterPro" id="IPR036259">
    <property type="entry name" value="MFS_trans_sf"/>
</dbReference>
<evidence type="ECO:0000256" key="2">
    <source>
        <dbReference type="ARBA" id="ARBA00022989"/>
    </source>
</evidence>
<feature type="transmembrane region" description="Helical" evidence="5">
    <location>
        <begin position="214"/>
        <end position="236"/>
    </location>
</feature>
<gene>
    <name evidence="6" type="ORF">MAR_012242</name>
</gene>
<keyword evidence="2 5" id="KW-1133">Transmembrane helix</keyword>
<evidence type="ECO:0000256" key="3">
    <source>
        <dbReference type="ARBA" id="ARBA00023136"/>
    </source>
</evidence>
<dbReference type="Proteomes" id="UP001164746">
    <property type="component" value="Chromosome 14"/>
</dbReference>
<feature type="transmembrane region" description="Helical" evidence="5">
    <location>
        <begin position="276"/>
        <end position="300"/>
    </location>
</feature>
<feature type="region of interest" description="Disordered" evidence="4">
    <location>
        <begin position="338"/>
        <end position="366"/>
    </location>
</feature>
<feature type="transmembrane region" description="Helical" evidence="5">
    <location>
        <begin position="188"/>
        <end position="208"/>
    </location>
</feature>
<organism evidence="6 7">
    <name type="scientific">Mya arenaria</name>
    <name type="common">Soft-shell clam</name>
    <dbReference type="NCBI Taxonomy" id="6604"/>
    <lineage>
        <taxon>Eukaryota</taxon>
        <taxon>Metazoa</taxon>
        <taxon>Spiralia</taxon>
        <taxon>Lophotrochozoa</taxon>
        <taxon>Mollusca</taxon>
        <taxon>Bivalvia</taxon>
        <taxon>Autobranchia</taxon>
        <taxon>Heteroconchia</taxon>
        <taxon>Euheterodonta</taxon>
        <taxon>Imparidentia</taxon>
        <taxon>Neoheterodontei</taxon>
        <taxon>Myida</taxon>
        <taxon>Myoidea</taxon>
        <taxon>Myidae</taxon>
        <taxon>Mya</taxon>
    </lineage>
</organism>
<name>A0ABY7FWF2_MYAAR</name>
<evidence type="ECO:0000256" key="4">
    <source>
        <dbReference type="SAM" id="MobiDB-lite"/>
    </source>
</evidence>
<keyword evidence="7" id="KW-1185">Reference proteome</keyword>
<keyword evidence="3 5" id="KW-0472">Membrane</keyword>
<feature type="transmembrane region" description="Helical" evidence="5">
    <location>
        <begin position="12"/>
        <end position="31"/>
    </location>
</feature>
<feature type="transmembrane region" description="Helical" evidence="5">
    <location>
        <begin position="38"/>
        <end position="62"/>
    </location>
</feature>
<feature type="transmembrane region" description="Helical" evidence="5">
    <location>
        <begin position="74"/>
        <end position="95"/>
    </location>
</feature>
<protein>
    <submittedName>
        <fullName evidence="6">MFS4B-like protein</fullName>
    </submittedName>
</protein>
<evidence type="ECO:0000313" key="7">
    <source>
        <dbReference type="Proteomes" id="UP001164746"/>
    </source>
</evidence>
<evidence type="ECO:0000256" key="1">
    <source>
        <dbReference type="ARBA" id="ARBA00022692"/>
    </source>
</evidence>
<accession>A0ABY7FWF2</accession>
<evidence type="ECO:0000256" key="5">
    <source>
        <dbReference type="SAM" id="Phobius"/>
    </source>
</evidence>
<sequence length="366" mass="40815">MDEDGQLVIPAHILLCIGMTGLPITMFIIPACRVLAELLINLMVMGWFMGCVDCVANLRMILRFGTNVTPFLQAMHFFYGLGAFVSPMIASPFLLNIDCSPFIDGYTLTPDDNKTANQSVTIAPQPQIVDRAMHLSHSKEAFFILGSIQRRHQHHITPVWLQQLSSYADYIYSYAEKNVDNLKRSEGAVLNSVFWVGCTIALFITLIWKTSRIAIYLGTCALGLFLSSMSPTAMALTEQFVNINAPITSCLVVFAALGETICPVIVGNLFVTAGPVSFLVFCFTIVLIAVLLFMVLFFFGRDTTKYRENRGSSFIWLLKPAQKFNEQMEINSTSVKYYSNQEDEQPTDQSQLPGSDVTPVENGYTR</sequence>
<feature type="transmembrane region" description="Helical" evidence="5">
    <location>
        <begin position="248"/>
        <end position="270"/>
    </location>
</feature>
<dbReference type="SUPFAM" id="SSF103473">
    <property type="entry name" value="MFS general substrate transporter"/>
    <property type="match status" value="1"/>
</dbReference>